<evidence type="ECO:0000313" key="3">
    <source>
        <dbReference type="Proteomes" id="UP000011687"/>
    </source>
</evidence>
<evidence type="ECO:0000313" key="2">
    <source>
        <dbReference type="EMBL" id="EMA23955.1"/>
    </source>
</evidence>
<proteinExistence type="predicted"/>
<gene>
    <name evidence="2" type="ORF">C435_03513</name>
</gene>
<name>M0KW51_9EURY</name>
<dbReference type="RefSeq" id="WP_007188116.1">
    <property type="nucleotide sequence ID" value="NZ_AOLS01000019.1"/>
</dbReference>
<accession>M0KW51</accession>
<organism evidence="2 3">
    <name type="scientific">Haloarcula marismortui ATCC 33799</name>
    <dbReference type="NCBI Taxonomy" id="662475"/>
    <lineage>
        <taxon>Archaea</taxon>
        <taxon>Methanobacteriati</taxon>
        <taxon>Methanobacteriota</taxon>
        <taxon>Stenosarchaea group</taxon>
        <taxon>Halobacteria</taxon>
        <taxon>Halobacteriales</taxon>
        <taxon>Haloarculaceae</taxon>
        <taxon>Haloarcula</taxon>
    </lineage>
</organism>
<dbReference type="AlphaFoldDB" id="M0KW51"/>
<feature type="region of interest" description="Disordered" evidence="1">
    <location>
        <begin position="68"/>
        <end position="99"/>
    </location>
</feature>
<evidence type="ECO:0000256" key="1">
    <source>
        <dbReference type="SAM" id="MobiDB-lite"/>
    </source>
</evidence>
<dbReference type="PATRIC" id="fig|662475.6.peg.676"/>
<keyword evidence="3" id="KW-1185">Reference proteome</keyword>
<protein>
    <submittedName>
        <fullName evidence="2">Uncharacterized protein</fullName>
    </submittedName>
</protein>
<comment type="caution">
    <text evidence="2">The sequence shown here is derived from an EMBL/GenBank/DDBJ whole genome shotgun (WGS) entry which is preliminary data.</text>
</comment>
<sequence length="99" mass="10279">MNAVLEVLTADGWTEVTFTDIEGVQVAAAPGPAGISLTLIGERDTAANQVETGILDVAPRHEALLKNPVPRLESGESVPVALQEQGPESADSSNTLDDT</sequence>
<reference evidence="2 3" key="1">
    <citation type="journal article" date="2014" name="PLoS Genet.">
        <title>Phylogenetically driven sequencing of extremely halophilic archaea reveals strategies for static and dynamic osmo-response.</title>
        <authorList>
            <person name="Becker E.A."/>
            <person name="Seitzer P.M."/>
            <person name="Tritt A."/>
            <person name="Larsen D."/>
            <person name="Krusor M."/>
            <person name="Yao A.I."/>
            <person name="Wu D."/>
            <person name="Madern D."/>
            <person name="Eisen J.A."/>
            <person name="Darling A.E."/>
            <person name="Facciotti M.T."/>
        </authorList>
    </citation>
    <scope>NUCLEOTIDE SEQUENCE [LARGE SCALE GENOMIC DNA]</scope>
    <source>
        <strain evidence="2 3">ATCC 33799</strain>
    </source>
</reference>
<dbReference type="Proteomes" id="UP000011687">
    <property type="component" value="Unassembled WGS sequence"/>
</dbReference>
<dbReference type="EMBL" id="AOLS01000019">
    <property type="protein sequence ID" value="EMA23955.1"/>
    <property type="molecule type" value="Genomic_DNA"/>
</dbReference>
<feature type="compositionally biased region" description="Polar residues" evidence="1">
    <location>
        <begin position="90"/>
        <end position="99"/>
    </location>
</feature>